<name>A0A8K1G4E8_9PASS</name>
<evidence type="ECO:0000313" key="2">
    <source>
        <dbReference type="Proteomes" id="UP000796761"/>
    </source>
</evidence>
<dbReference type="Proteomes" id="UP000796761">
    <property type="component" value="Unassembled WGS sequence"/>
</dbReference>
<dbReference type="PANTHER" id="PTHR33332">
    <property type="entry name" value="REVERSE TRANSCRIPTASE DOMAIN-CONTAINING PROTEIN"/>
    <property type="match status" value="1"/>
</dbReference>
<dbReference type="OrthoDB" id="416454at2759"/>
<accession>A0A8K1G4E8</accession>
<keyword evidence="2" id="KW-1185">Reference proteome</keyword>
<dbReference type="AlphaFoldDB" id="A0A8K1G4E8"/>
<organism evidence="1 2">
    <name type="scientific">Zosterops borbonicus</name>
    <dbReference type="NCBI Taxonomy" id="364589"/>
    <lineage>
        <taxon>Eukaryota</taxon>
        <taxon>Metazoa</taxon>
        <taxon>Chordata</taxon>
        <taxon>Craniata</taxon>
        <taxon>Vertebrata</taxon>
        <taxon>Euteleostomi</taxon>
        <taxon>Archelosauria</taxon>
        <taxon>Archosauria</taxon>
        <taxon>Dinosauria</taxon>
        <taxon>Saurischia</taxon>
        <taxon>Theropoda</taxon>
        <taxon>Coelurosauria</taxon>
        <taxon>Aves</taxon>
        <taxon>Neognathae</taxon>
        <taxon>Neoaves</taxon>
        <taxon>Telluraves</taxon>
        <taxon>Australaves</taxon>
        <taxon>Passeriformes</taxon>
        <taxon>Sylvioidea</taxon>
        <taxon>Zosteropidae</taxon>
        <taxon>Zosterops</taxon>
    </lineage>
</organism>
<reference evidence="1" key="1">
    <citation type="submission" date="2019-04" db="EMBL/GenBank/DDBJ databases">
        <title>Genome assembly of Zosterops borbonicus 15179.</title>
        <authorList>
            <person name="Leroy T."/>
            <person name="Anselmetti Y."/>
            <person name="Tilak M.-K."/>
            <person name="Nabholz B."/>
        </authorList>
    </citation>
    <scope>NUCLEOTIDE SEQUENCE</scope>
    <source>
        <strain evidence="1">HGM_15179</strain>
        <tissue evidence="1">Muscle</tissue>
    </source>
</reference>
<evidence type="ECO:0008006" key="3">
    <source>
        <dbReference type="Google" id="ProtNLM"/>
    </source>
</evidence>
<gene>
    <name evidence="1" type="ORF">HGM15179_015755</name>
</gene>
<sequence length="268" mass="29693">MLSLDFSKALDTVSHSTLLEKLSAHGLDRSTLCWVRNWLDVLAQRVERYRLGTVWLDSAQAERDLGVLVTAAEHEPAVCTQVAKRANGILAWIRNSVASRSREVILPLYSALNCTAQSKTTNTRQMCLPHHNPFSKEPENEVSDVHINVELDQPVRSPGWTGLIYTGLVTTSLIKSEQSSNANAVSHQPGHLFYFSEEPSLKNATVHQHRLGVDLLERGSVEKALGILVDSKLPLNHVHERGPYECMYVSEGRVSSGKIQALLIGAKQ</sequence>
<proteinExistence type="predicted"/>
<comment type="caution">
    <text evidence="1">The sequence shown here is derived from an EMBL/GenBank/DDBJ whole genome shotgun (WGS) entry which is preliminary data.</text>
</comment>
<evidence type="ECO:0000313" key="1">
    <source>
        <dbReference type="EMBL" id="TRZ11349.1"/>
    </source>
</evidence>
<protein>
    <recommendedName>
        <fullName evidence="3">Reverse transcriptase domain-containing protein</fullName>
    </recommendedName>
</protein>
<dbReference type="EMBL" id="SWJQ01000724">
    <property type="protein sequence ID" value="TRZ11349.1"/>
    <property type="molecule type" value="Genomic_DNA"/>
</dbReference>